<name>A0A4Y8PVF4_9BACL</name>
<evidence type="ECO:0000256" key="1">
    <source>
        <dbReference type="SAM" id="MobiDB-lite"/>
    </source>
</evidence>
<keyword evidence="3" id="KW-1185">Reference proteome</keyword>
<accession>A0A4Y8PVF4</accession>
<dbReference type="EMBL" id="MYFO01000030">
    <property type="protein sequence ID" value="TFE84927.1"/>
    <property type="molecule type" value="Genomic_DNA"/>
</dbReference>
<gene>
    <name evidence="2" type="ORF">B5M42_18810</name>
</gene>
<sequence length="62" mass="7095">MGEWTQFSPGDTAPNDGQYIEIGEDAFHMGVNNPKIVSLKKGDTFPDTSNHNRKWKRKDMKQ</sequence>
<comment type="caution">
    <text evidence="2">The sequence shown here is derived from an EMBL/GenBank/DDBJ whole genome shotgun (WGS) entry which is preliminary data.</text>
</comment>
<dbReference type="RefSeq" id="WP_134755619.1">
    <property type="nucleotide sequence ID" value="NZ_MYFO02000020.1"/>
</dbReference>
<dbReference type="AlphaFoldDB" id="A0A4Y8PVF4"/>
<dbReference type="Proteomes" id="UP000298246">
    <property type="component" value="Unassembled WGS sequence"/>
</dbReference>
<feature type="region of interest" description="Disordered" evidence="1">
    <location>
        <begin position="40"/>
        <end position="62"/>
    </location>
</feature>
<evidence type="ECO:0000313" key="2">
    <source>
        <dbReference type="EMBL" id="TFE84927.1"/>
    </source>
</evidence>
<reference evidence="2 3" key="1">
    <citation type="submission" date="2017-03" db="EMBL/GenBank/DDBJ databases">
        <title>Isolation of Levoglucosan Utilizing Bacteria.</title>
        <authorList>
            <person name="Arya A.S."/>
        </authorList>
    </citation>
    <scope>NUCLEOTIDE SEQUENCE [LARGE SCALE GENOMIC DNA]</scope>
    <source>
        <strain evidence="2 3">MEC069</strain>
    </source>
</reference>
<organism evidence="2 3">
    <name type="scientific">Paenibacillus athensensis</name>
    <dbReference type="NCBI Taxonomy" id="1967502"/>
    <lineage>
        <taxon>Bacteria</taxon>
        <taxon>Bacillati</taxon>
        <taxon>Bacillota</taxon>
        <taxon>Bacilli</taxon>
        <taxon>Bacillales</taxon>
        <taxon>Paenibacillaceae</taxon>
        <taxon>Paenibacillus</taxon>
    </lineage>
</organism>
<dbReference type="InterPro" id="IPR025549">
    <property type="entry name" value="YjzC"/>
</dbReference>
<evidence type="ECO:0000313" key="3">
    <source>
        <dbReference type="Proteomes" id="UP000298246"/>
    </source>
</evidence>
<protein>
    <submittedName>
        <fullName evidence="2">YjzC family protein</fullName>
    </submittedName>
</protein>
<proteinExistence type="predicted"/>
<dbReference type="Pfam" id="PF14168">
    <property type="entry name" value="YjzC"/>
    <property type="match status" value="1"/>
</dbReference>
<dbReference type="OrthoDB" id="5244304at2"/>
<feature type="compositionally biased region" description="Basic residues" evidence="1">
    <location>
        <begin position="51"/>
        <end position="62"/>
    </location>
</feature>